<dbReference type="RefSeq" id="WP_332615434.1">
    <property type="nucleotide sequence ID" value="NZ_JAXGFP010000002.1"/>
</dbReference>
<dbReference type="SUPFAM" id="SSF53187">
    <property type="entry name" value="Zn-dependent exopeptidases"/>
    <property type="match status" value="1"/>
</dbReference>
<dbReference type="Proteomes" id="UP001355056">
    <property type="component" value="Unassembled WGS sequence"/>
</dbReference>
<dbReference type="EMBL" id="JAXGFP010000002">
    <property type="protein sequence ID" value="MEG3183456.1"/>
    <property type="molecule type" value="Genomic_DNA"/>
</dbReference>
<protein>
    <submittedName>
        <fullName evidence="1">N-formylglutamate deformylase</fullName>
        <ecNumber evidence="1">3.5.1.68</ecNumber>
    </submittedName>
</protein>
<evidence type="ECO:0000313" key="2">
    <source>
        <dbReference type="Proteomes" id="UP001355056"/>
    </source>
</evidence>
<dbReference type="EC" id="3.5.1.68" evidence="1"/>
<reference evidence="1 2" key="1">
    <citation type="journal article" date="2016" name="Int. J. Syst. Evol. Microbiol.">
        <title>Lysobacter erysipheiresistens sp. nov., an antagonist of powdery mildew, isolated from tobacco-cultivated soil.</title>
        <authorList>
            <person name="Xie B."/>
            <person name="Li T."/>
            <person name="Lin X."/>
            <person name="Wang C.J."/>
            <person name="Chen Y.J."/>
            <person name="Liu W.J."/>
            <person name="Zhao Z.W."/>
        </authorList>
    </citation>
    <scope>NUCLEOTIDE SEQUENCE [LARGE SCALE GENOMIC DNA]</scope>
    <source>
        <strain evidence="1 2">RS-LYSO-3</strain>
    </source>
</reference>
<proteinExistence type="predicted"/>
<keyword evidence="1" id="KW-0378">Hydrolase</keyword>
<name>A0ABU7YX10_9GAMM</name>
<dbReference type="Gene3D" id="3.40.630.40">
    <property type="entry name" value="Zn-dependent exopeptidases"/>
    <property type="match status" value="1"/>
</dbReference>
<accession>A0ABU7YX10</accession>
<gene>
    <name evidence="1" type="primary">hutG</name>
    <name evidence="1" type="ORF">SNE34_05475</name>
</gene>
<comment type="caution">
    <text evidence="1">The sequence shown here is derived from an EMBL/GenBank/DDBJ whole genome shotgun (WGS) entry which is preliminary data.</text>
</comment>
<evidence type="ECO:0000313" key="1">
    <source>
        <dbReference type="EMBL" id="MEG3183456.1"/>
    </source>
</evidence>
<dbReference type="InterPro" id="IPR010247">
    <property type="entry name" value="HutG_amidohyd"/>
</dbReference>
<keyword evidence="2" id="KW-1185">Reference proteome</keyword>
<organism evidence="1 2">
    <name type="scientific">Novilysobacter erysipheiresistens</name>
    <dbReference type="NCBI Taxonomy" id="1749332"/>
    <lineage>
        <taxon>Bacteria</taxon>
        <taxon>Pseudomonadati</taxon>
        <taxon>Pseudomonadota</taxon>
        <taxon>Gammaproteobacteria</taxon>
        <taxon>Lysobacterales</taxon>
        <taxon>Lysobacteraceae</taxon>
        <taxon>Novilysobacter</taxon>
    </lineage>
</organism>
<dbReference type="NCBIfam" id="TIGR02017">
    <property type="entry name" value="hutG_amidohyd"/>
    <property type="match status" value="1"/>
</dbReference>
<dbReference type="GO" id="GO:0050129">
    <property type="term" value="F:N-formylglutamate deformylase activity"/>
    <property type="evidence" value="ECO:0007669"/>
    <property type="project" value="UniProtKB-EC"/>
</dbReference>
<dbReference type="Pfam" id="PF05013">
    <property type="entry name" value="FGase"/>
    <property type="match status" value="1"/>
</dbReference>
<sequence>MDTYTLHRGTAPLLISLPHDGSAIPADLAARMTESARRAPDTDWHVSKLYAFARELGASLLVPSHSRYVVDLNRPPDDTSLYPGQNTTGLCPAVQFSGEPVYRDGEAPDAAEIAARVDRYWRPYHDALRGELDRLHAQHGRAVLWEGHSIRGSELPFLFEGRLPDLNLGTAAGSSCSPALQSRLEAVLGGQDDYDWVANGRFKGGHITRHYGEPARGIDAVQLEISQRNYMDEDSFGYLPDRAERLQVVLRGLLQVALPTDRSCASL</sequence>
<dbReference type="InterPro" id="IPR007709">
    <property type="entry name" value="N-FG_amidohydro"/>
</dbReference>